<proteinExistence type="predicted"/>
<organism evidence="3 4">
    <name type="scientific">Actinocorallia herbida</name>
    <dbReference type="NCBI Taxonomy" id="58109"/>
    <lineage>
        <taxon>Bacteria</taxon>
        <taxon>Bacillati</taxon>
        <taxon>Actinomycetota</taxon>
        <taxon>Actinomycetes</taxon>
        <taxon>Streptosporangiales</taxon>
        <taxon>Thermomonosporaceae</taxon>
        <taxon>Actinocorallia</taxon>
    </lineage>
</organism>
<accession>A0A3N1D9U3</accession>
<keyword evidence="2" id="KW-0472">Membrane</keyword>
<evidence type="ECO:0000256" key="2">
    <source>
        <dbReference type="SAM" id="Phobius"/>
    </source>
</evidence>
<sequence>MTQRFDEETLMWLEEESAGGGSSSGKKIAAMAGGGIVGTAVLGKALAPVAKRLARKTGLPQSQVQMLLTAAAPVIISAVSAIVAKRKQQQNVQGEVIQNGVSSPETGGHKEAKGLLGTHRHRR</sequence>
<protein>
    <submittedName>
        <fullName evidence="3">Uncharacterized protein DUF937</fullName>
    </submittedName>
</protein>
<comment type="caution">
    <text evidence="3">The sequence shown here is derived from an EMBL/GenBank/DDBJ whole genome shotgun (WGS) entry which is preliminary data.</text>
</comment>
<name>A0A3N1D9U3_9ACTN</name>
<evidence type="ECO:0000313" key="4">
    <source>
        <dbReference type="Proteomes" id="UP000272400"/>
    </source>
</evidence>
<reference evidence="3 4" key="1">
    <citation type="submission" date="2018-11" db="EMBL/GenBank/DDBJ databases">
        <title>Sequencing the genomes of 1000 actinobacteria strains.</title>
        <authorList>
            <person name="Klenk H.-P."/>
        </authorList>
    </citation>
    <scope>NUCLEOTIDE SEQUENCE [LARGE SCALE GENOMIC DNA]</scope>
    <source>
        <strain evidence="3 4">DSM 44254</strain>
    </source>
</reference>
<gene>
    <name evidence="3" type="ORF">EDD29_8002</name>
</gene>
<feature type="transmembrane region" description="Helical" evidence="2">
    <location>
        <begin position="28"/>
        <end position="46"/>
    </location>
</feature>
<dbReference type="RefSeq" id="WP_123669257.1">
    <property type="nucleotide sequence ID" value="NZ_RJKE01000001.1"/>
</dbReference>
<keyword evidence="4" id="KW-1185">Reference proteome</keyword>
<keyword evidence="2" id="KW-0812">Transmembrane</keyword>
<feature type="region of interest" description="Disordered" evidence="1">
    <location>
        <begin position="89"/>
        <end position="123"/>
    </location>
</feature>
<dbReference type="EMBL" id="RJKE01000001">
    <property type="protein sequence ID" value="ROO90280.1"/>
    <property type="molecule type" value="Genomic_DNA"/>
</dbReference>
<dbReference type="Pfam" id="PF06078">
    <property type="entry name" value="DUF937"/>
    <property type="match status" value="1"/>
</dbReference>
<evidence type="ECO:0000256" key="1">
    <source>
        <dbReference type="SAM" id="MobiDB-lite"/>
    </source>
</evidence>
<feature type="transmembrane region" description="Helical" evidence="2">
    <location>
        <begin position="66"/>
        <end position="84"/>
    </location>
</feature>
<evidence type="ECO:0000313" key="3">
    <source>
        <dbReference type="EMBL" id="ROO90280.1"/>
    </source>
</evidence>
<dbReference type="InterPro" id="IPR009282">
    <property type="entry name" value="DUF937"/>
</dbReference>
<dbReference type="Proteomes" id="UP000272400">
    <property type="component" value="Unassembled WGS sequence"/>
</dbReference>
<dbReference type="AlphaFoldDB" id="A0A3N1D9U3"/>
<keyword evidence="2" id="KW-1133">Transmembrane helix</keyword>